<reference evidence="5 6" key="1">
    <citation type="submission" date="2015-06" db="EMBL/GenBank/DDBJ databases">
        <title>Talaromyces atroroseus IBT 11181 draft genome.</title>
        <authorList>
            <person name="Rasmussen K.B."/>
            <person name="Rasmussen S."/>
            <person name="Petersen B."/>
            <person name="Sicheritz-Ponten T."/>
            <person name="Mortensen U.H."/>
            <person name="Thrane U."/>
        </authorList>
    </citation>
    <scope>NUCLEOTIDE SEQUENCE [LARGE SCALE GENOMIC DNA]</scope>
    <source>
        <strain evidence="5 6">IBT 11181</strain>
    </source>
</reference>
<dbReference type="Pfam" id="PF07491">
    <property type="entry name" value="PPI_Ypi1"/>
    <property type="match status" value="1"/>
</dbReference>
<dbReference type="GO" id="GO:0004865">
    <property type="term" value="F:protein serine/threonine phosphatase inhibitor activity"/>
    <property type="evidence" value="ECO:0007669"/>
    <property type="project" value="UniProtKB-UniRule"/>
</dbReference>
<feature type="compositionally biased region" description="Polar residues" evidence="4">
    <location>
        <begin position="49"/>
        <end position="61"/>
    </location>
</feature>
<protein>
    <recommendedName>
        <fullName evidence="3">Type 1 phosphatases regulator</fullName>
    </recommendedName>
</protein>
<comment type="caution">
    <text evidence="5">The sequence shown here is derived from an EMBL/GenBank/DDBJ whole genome shotgun (WGS) entry which is preliminary data.</text>
</comment>
<dbReference type="Proteomes" id="UP000214365">
    <property type="component" value="Unassembled WGS sequence"/>
</dbReference>
<evidence type="ECO:0000313" key="5">
    <source>
        <dbReference type="EMBL" id="OKL60350.1"/>
    </source>
</evidence>
<dbReference type="OrthoDB" id="307488at2759"/>
<comment type="subcellular location">
    <subcellularLocation>
        <location evidence="3">Nucleus</location>
    </subcellularLocation>
</comment>
<keyword evidence="6" id="KW-1185">Reference proteome</keyword>
<evidence type="ECO:0000256" key="4">
    <source>
        <dbReference type="SAM" id="MobiDB-lite"/>
    </source>
</evidence>
<gene>
    <name evidence="5" type="ORF">UA08_04369</name>
</gene>
<dbReference type="PANTHER" id="PTHR20835:SF0">
    <property type="entry name" value="E3 UBIQUITIN-PROTEIN LIGASE PPP1R11"/>
    <property type="match status" value="1"/>
</dbReference>
<dbReference type="STRING" id="1441469.A0A1Q5Q8S0"/>
<dbReference type="InterPro" id="IPR011107">
    <property type="entry name" value="PPI_Ypi1"/>
</dbReference>
<dbReference type="AlphaFoldDB" id="A0A1Q5Q8S0"/>
<feature type="compositionally biased region" description="Basic and acidic residues" evidence="4">
    <location>
        <begin position="147"/>
        <end position="177"/>
    </location>
</feature>
<organism evidence="5 6">
    <name type="scientific">Talaromyces atroroseus</name>
    <dbReference type="NCBI Taxonomy" id="1441469"/>
    <lineage>
        <taxon>Eukaryota</taxon>
        <taxon>Fungi</taxon>
        <taxon>Dikarya</taxon>
        <taxon>Ascomycota</taxon>
        <taxon>Pezizomycotina</taxon>
        <taxon>Eurotiomycetes</taxon>
        <taxon>Eurotiomycetidae</taxon>
        <taxon>Eurotiales</taxon>
        <taxon>Trichocomaceae</taxon>
        <taxon>Talaromyces</taxon>
        <taxon>Talaromyces sect. Trachyspermi</taxon>
    </lineage>
</organism>
<feature type="compositionally biased region" description="Acidic residues" evidence="4">
    <location>
        <begin position="101"/>
        <end position="115"/>
    </location>
</feature>
<comment type="function">
    <text evidence="1 3">Regulator of type 1 phosphatases which maintains protein phosphatase activity under strict control.</text>
</comment>
<feature type="region of interest" description="Disordered" evidence="4">
    <location>
        <begin position="1"/>
        <end position="177"/>
    </location>
</feature>
<feature type="compositionally biased region" description="Polar residues" evidence="4">
    <location>
        <begin position="1"/>
        <end position="15"/>
    </location>
</feature>
<dbReference type="PANTHER" id="PTHR20835">
    <property type="entry name" value="E3 UBIQUITIN-PROTEIN LIGASE PPP1R11-RELATED"/>
    <property type="match status" value="1"/>
</dbReference>
<keyword evidence="3" id="KW-0539">Nucleus</keyword>
<dbReference type="RefSeq" id="XP_020120471.1">
    <property type="nucleotide sequence ID" value="XM_020266684.1"/>
</dbReference>
<dbReference type="GeneID" id="31004124"/>
<evidence type="ECO:0000256" key="2">
    <source>
        <dbReference type="ARBA" id="ARBA00005605"/>
    </source>
</evidence>
<evidence type="ECO:0000256" key="3">
    <source>
        <dbReference type="RuleBase" id="RU367162"/>
    </source>
</evidence>
<evidence type="ECO:0000256" key="1">
    <source>
        <dbReference type="ARBA" id="ARBA00003401"/>
    </source>
</evidence>
<name>A0A1Q5Q8S0_TALAT</name>
<dbReference type="GO" id="GO:0008157">
    <property type="term" value="F:protein phosphatase 1 binding"/>
    <property type="evidence" value="ECO:0007669"/>
    <property type="project" value="TreeGrafter"/>
</dbReference>
<proteinExistence type="inferred from homology"/>
<evidence type="ECO:0000313" key="6">
    <source>
        <dbReference type="Proteomes" id="UP000214365"/>
    </source>
</evidence>
<dbReference type="EMBL" id="LFMY01000005">
    <property type="protein sequence ID" value="OKL60350.1"/>
    <property type="molecule type" value="Genomic_DNA"/>
</dbReference>
<accession>A0A1Q5Q8S0</accession>
<comment type="similarity">
    <text evidence="2 3">Belongs to the YPI1 family.</text>
</comment>
<sequence length="177" mass="20029">MPINSQQRQRPQQFANAGGTGSTTTEEEPSTATLPRTLRLRGESEVTDTDSSSLEQQSANSRRVRWDENVVNNEGMGKKSSKVCCIYHRPRALDESSSESSDSESSSDDSDTDDDRDTRSGQRRRRRRHRDDCEHGDAGNDASCPGHSHDIKRVREKKKPNAYERIPKNDRKLNKIL</sequence>
<dbReference type="GO" id="GO:0005634">
    <property type="term" value="C:nucleus"/>
    <property type="evidence" value="ECO:0007669"/>
    <property type="project" value="UniProtKB-SubCell"/>
</dbReference>